<dbReference type="Gene3D" id="3.30.800.10">
    <property type="entry name" value="Phosphatidylinositol Phosphate Kinase II Beta"/>
    <property type="match status" value="1"/>
</dbReference>
<dbReference type="SUPFAM" id="SSF56104">
    <property type="entry name" value="SAICAR synthase-like"/>
    <property type="match status" value="1"/>
</dbReference>
<evidence type="ECO:0000313" key="1">
    <source>
        <dbReference type="Proteomes" id="UP000886700"/>
    </source>
</evidence>
<dbReference type="Proteomes" id="UP000886700">
    <property type="component" value="Unplaced"/>
</dbReference>
<proteinExistence type="predicted"/>
<name>A0ABM2X1V9_MESAU</name>
<protein>
    <submittedName>
        <fullName evidence="2">Phosphatidylinositol 4-phosphate 5-kinase-like protein 1</fullName>
    </submittedName>
</protein>
<dbReference type="RefSeq" id="XP_040596882.1">
    <property type="nucleotide sequence ID" value="XM_040740948.1"/>
</dbReference>
<keyword evidence="1" id="KW-1185">Reference proteome</keyword>
<sequence>MIQEGLWAASQVSIDNPPKGPATLKDFAEIRTQVHKEGFQLEILAGPAFARLRKRVGLNEEDYQAALGPGNPYLQFISTSKSKASFFLS</sequence>
<evidence type="ECO:0000313" key="2">
    <source>
        <dbReference type="RefSeq" id="XP_040596882.1"/>
    </source>
</evidence>
<dbReference type="InterPro" id="IPR027484">
    <property type="entry name" value="PInositol-4-P-5-kinase_N"/>
</dbReference>
<accession>A0ABM2X1V9</accession>
<organism evidence="1 2">
    <name type="scientific">Mesocricetus auratus</name>
    <name type="common">Golden hamster</name>
    <dbReference type="NCBI Taxonomy" id="10036"/>
    <lineage>
        <taxon>Eukaryota</taxon>
        <taxon>Metazoa</taxon>
        <taxon>Chordata</taxon>
        <taxon>Craniata</taxon>
        <taxon>Vertebrata</taxon>
        <taxon>Euteleostomi</taxon>
        <taxon>Mammalia</taxon>
        <taxon>Eutheria</taxon>
        <taxon>Euarchontoglires</taxon>
        <taxon>Glires</taxon>
        <taxon>Rodentia</taxon>
        <taxon>Myomorpha</taxon>
        <taxon>Muroidea</taxon>
        <taxon>Cricetidae</taxon>
        <taxon>Cricetinae</taxon>
        <taxon>Mesocricetus</taxon>
    </lineage>
</organism>
<dbReference type="GeneID" id="121138141"/>
<reference evidence="2" key="1">
    <citation type="submission" date="2025-08" db="UniProtKB">
        <authorList>
            <consortium name="RefSeq"/>
        </authorList>
    </citation>
    <scope>IDENTIFICATION</scope>
    <source>
        <tissue evidence="2">Liver</tissue>
    </source>
</reference>
<gene>
    <name evidence="2" type="primary">LOC121138141</name>
</gene>